<dbReference type="InterPro" id="IPR001227">
    <property type="entry name" value="Ac_transferase_dom_sf"/>
</dbReference>
<dbReference type="SUPFAM" id="SSF50129">
    <property type="entry name" value="GroES-like"/>
    <property type="match status" value="1"/>
</dbReference>
<dbReference type="Pfam" id="PF14765">
    <property type="entry name" value="PS-DH"/>
    <property type="match status" value="1"/>
</dbReference>
<dbReference type="SMART" id="SM00825">
    <property type="entry name" value="PKS_KS"/>
    <property type="match status" value="1"/>
</dbReference>
<dbReference type="InterPro" id="IPR014031">
    <property type="entry name" value="Ketoacyl_synth_C"/>
</dbReference>
<dbReference type="SMART" id="SM00822">
    <property type="entry name" value="PKS_KR"/>
    <property type="match status" value="1"/>
</dbReference>
<dbReference type="SMART" id="SM00827">
    <property type="entry name" value="PKS_AT"/>
    <property type="match status" value="1"/>
</dbReference>
<dbReference type="InterPro" id="IPR020843">
    <property type="entry name" value="ER"/>
</dbReference>
<dbReference type="InterPro" id="IPR009081">
    <property type="entry name" value="PP-bd_ACP"/>
</dbReference>
<dbReference type="InterPro" id="IPR013154">
    <property type="entry name" value="ADH-like_N"/>
</dbReference>
<dbReference type="CDD" id="cd02440">
    <property type="entry name" value="AdoMet_MTases"/>
    <property type="match status" value="1"/>
</dbReference>
<evidence type="ECO:0000256" key="5">
    <source>
        <dbReference type="ARBA" id="ARBA00022857"/>
    </source>
</evidence>
<dbReference type="InterPro" id="IPR032821">
    <property type="entry name" value="PKS_assoc"/>
</dbReference>
<dbReference type="InterPro" id="IPR050091">
    <property type="entry name" value="PKS_NRPS_Biosynth_Enz"/>
</dbReference>
<dbReference type="GO" id="GO:0030639">
    <property type="term" value="P:polyketide biosynthetic process"/>
    <property type="evidence" value="ECO:0007669"/>
    <property type="project" value="UniProtKB-ARBA"/>
</dbReference>
<dbReference type="InterPro" id="IPR006162">
    <property type="entry name" value="Ppantetheine_attach_site"/>
</dbReference>
<evidence type="ECO:0000256" key="11">
    <source>
        <dbReference type="PROSITE-ProRule" id="PRU01363"/>
    </source>
</evidence>
<dbReference type="InterPro" id="IPR014043">
    <property type="entry name" value="Acyl_transferase_dom"/>
</dbReference>
<dbReference type="InterPro" id="IPR056501">
    <property type="entry name" value="NAD-bd_HRPKS_sdrA"/>
</dbReference>
<dbReference type="PROSITE" id="PS52004">
    <property type="entry name" value="KS3_2"/>
    <property type="match status" value="1"/>
</dbReference>
<feature type="region of interest" description="N-terminal hotdog fold" evidence="11">
    <location>
        <begin position="940"/>
        <end position="1075"/>
    </location>
</feature>
<dbReference type="SUPFAM" id="SSF55048">
    <property type="entry name" value="Probable ACP-binding domain of malonyl-CoA ACP transacylase"/>
    <property type="match status" value="1"/>
</dbReference>
<dbReference type="SMART" id="SM00823">
    <property type="entry name" value="PKS_PP"/>
    <property type="match status" value="1"/>
</dbReference>
<dbReference type="GO" id="GO:0006633">
    <property type="term" value="P:fatty acid biosynthetic process"/>
    <property type="evidence" value="ECO:0007669"/>
    <property type="project" value="InterPro"/>
</dbReference>
<dbReference type="VEuPathDB" id="FungiDB:EMCG_08619"/>
<dbReference type="Pfam" id="PF23297">
    <property type="entry name" value="ACP_SdgA_C"/>
    <property type="match status" value="1"/>
</dbReference>
<dbReference type="InterPro" id="IPR013217">
    <property type="entry name" value="Methyltransf_12"/>
</dbReference>
<evidence type="ECO:0000256" key="3">
    <source>
        <dbReference type="ARBA" id="ARBA00022553"/>
    </source>
</evidence>
<dbReference type="Gene3D" id="3.40.50.150">
    <property type="entry name" value="Vaccinia Virus protein VP39"/>
    <property type="match status" value="1"/>
</dbReference>
<dbReference type="InterPro" id="IPR036291">
    <property type="entry name" value="NAD(P)-bd_dom_sf"/>
</dbReference>
<dbReference type="InterPro" id="IPR049551">
    <property type="entry name" value="PKS_DH_C"/>
</dbReference>
<feature type="active site" description="Proton donor; for dehydratase activity" evidence="11">
    <location>
        <position position="1169"/>
    </location>
</feature>
<dbReference type="SUPFAM" id="SSF53901">
    <property type="entry name" value="Thiolase-like"/>
    <property type="match status" value="1"/>
</dbReference>
<keyword evidence="7" id="KW-0511">Multifunctional enzyme</keyword>
<dbReference type="PROSITE" id="PS52019">
    <property type="entry name" value="PKS_MFAS_DH"/>
    <property type="match status" value="1"/>
</dbReference>
<dbReference type="Pfam" id="PF08242">
    <property type="entry name" value="Methyltransf_12"/>
    <property type="match status" value="1"/>
</dbReference>
<dbReference type="Proteomes" id="UP000226031">
    <property type="component" value="Unassembled WGS sequence"/>
</dbReference>
<dbReference type="InterPro" id="IPR049552">
    <property type="entry name" value="PKS_DH_N"/>
</dbReference>
<gene>
    <name evidence="15" type="ORF">GX50_03632</name>
</gene>
<dbReference type="InterPro" id="IPR057326">
    <property type="entry name" value="KR_dom"/>
</dbReference>
<dbReference type="GO" id="GO:1901336">
    <property type="term" value="P:lactone biosynthetic process"/>
    <property type="evidence" value="ECO:0007669"/>
    <property type="project" value="UniProtKB-ARBA"/>
</dbReference>
<dbReference type="SUPFAM" id="SSF53335">
    <property type="entry name" value="S-adenosyl-L-methionine-dependent methyltransferases"/>
    <property type="match status" value="1"/>
</dbReference>
<dbReference type="SUPFAM" id="SSF47336">
    <property type="entry name" value="ACP-like"/>
    <property type="match status" value="1"/>
</dbReference>
<dbReference type="GO" id="GO:0031177">
    <property type="term" value="F:phosphopantetheine binding"/>
    <property type="evidence" value="ECO:0007669"/>
    <property type="project" value="InterPro"/>
</dbReference>
<dbReference type="Pfam" id="PF16197">
    <property type="entry name" value="KAsynt_C_assoc"/>
    <property type="match status" value="1"/>
</dbReference>
<keyword evidence="6" id="KW-0560">Oxidoreductase</keyword>
<dbReference type="PROSITE" id="PS50075">
    <property type="entry name" value="CARRIER"/>
    <property type="match status" value="1"/>
</dbReference>
<dbReference type="CDD" id="cd05195">
    <property type="entry name" value="enoyl_red"/>
    <property type="match status" value="1"/>
</dbReference>
<evidence type="ECO:0000256" key="2">
    <source>
        <dbReference type="ARBA" id="ARBA00022450"/>
    </source>
</evidence>
<dbReference type="Pfam" id="PF23114">
    <property type="entry name" value="NAD-bd_HRPKS_sdrA"/>
    <property type="match status" value="1"/>
</dbReference>
<dbReference type="SUPFAM" id="SSF52151">
    <property type="entry name" value="FabD/lysophospholipase-like"/>
    <property type="match status" value="1"/>
</dbReference>
<keyword evidence="5" id="KW-0521">NADP</keyword>
<dbReference type="PANTHER" id="PTHR43775">
    <property type="entry name" value="FATTY ACID SYNTHASE"/>
    <property type="match status" value="1"/>
</dbReference>
<dbReference type="InterPro" id="IPR013968">
    <property type="entry name" value="PKS_KR"/>
</dbReference>
<sequence length="2558" mass="281367">MNSKNEIGMGKCDEANLLPVAIVGMSCRLPGDATSPDTLWELCSRRRSGWSTIPEGRFNAASYYHPNPDRNGTFNIKGGYFLQEDIGLFDAPFFNLTKHEAESLDPQQRVMLECTYEALENGGITLESLAGDRVGVFVGASLSDYDLNNYKDSENISRYNATACALSLQSNRISYHFNFKGPSMTIDTACSSSLTALHVACQSLRSGESTCAIVGGCHLNILPDVLISMSLQRLFSDAGKCYPFDHRAHSGFGPGEGAGCIVLKPLNAAIQAGDAIRAVIVNSGISQDGRTQGITMPSSVAQEQLIRSVYAEARIDPFETGYVEAHGTGTKVGDPMEANALYSVFRKGRSSNQPLFVGSVKSNIGHTEGASGVVSVIKTAMMLEKGFILPNCDFEKPNGAIPLEEWNLKVPKKQVPWPRGKTYASINNFGFGGSNAHVILKKAPPLSPLQAHDLKFGNDFDTPSPKPSGMRKIYTLSSHDKETLVFQIKTLEIYLEKHPEAFDVHLMNNLAYTLCQRRNHLSWKVAVSSPSSSKLIETLSTNITPQRSVDEPLIGFVFTGQGAQWDKMGRELLGTYPVFTATMETADRCLAALGAEFSLIDELSKGNGTSCISEAYFSQPACTAVQMALTDLLRSWGIHPVSVVGHSSGEIAAAYAAGILSPEDCMTIAYTRGAVATQISKEFPGVKGAMLAVGVGVSDITPLLDSLQEGSAVVACINSQKSVTISGDEAAIKELQSRINEKGIFNRKLTVNVAYHSPHMRLVSERYLSMMGKINPKPTAIKFHSSVFGREASYSSLTSDYWVDNFVSPVQFLGGLQSLLLESRSTHEKQINTLVEIGPHPALKGPIRDVLRHDPLSGKIKYLQSLTRGQNAVEAIQGLATELFLIGAKLNFKSINFPSDEVQRPILLTNLPNYPWNHTTKYWQMSRLSDNHCHKPFPRNDILGSLSVESDDIEPKWRNVLRVDDHPWIRHHRVQGNNVYPMTGYLAMVLEAATQHSIMKKMEFDHFVFREVSIGRPLIISDASQVETMTTLRPYAEGTRVSSDAWNEFRIFSWSDRKGWDEHCRGLVKVQKIGNPNPVDGRYQKKENLADVKKRIGVFHSNCVSTPDVDEMYAAIATNALEYGPLFQAASKVFVGNRQAIFDISVTDTKGAMPHEAETDLIIHPAALDACVQIVWPLLGFTNPGPHSLYLPSFLKGLSIPRSLSMPAGGKFRVYGSQVNSLSHVVPLDHDIFVTSAEDPTEILLKMDGLTLTPVHDDITNVGNGELRDLCYKLRVEPCLDFLTAENLQAVGGIYNVNTNEEKQVQVLNQVSFYFIEKALKELDKEEYHSFRQQHEKLYRWIRTLDLQTENGRIGLHHLDWSRFDEHQWSTLITMAQSMGAVGKVTCALGEKFVTMLHREIAPAPTVPENDLLERYCDELDPFHRNYSQAAVCVDKMAHQNPAMEILEIGAGTGILSFPILQMLGGGDTREPSRFAKYTYTDKGGHSFDKAKLKFQAWGNSISYQSLNISEDPFSQGYLPNSYDLIIACHLSNTTEPLHKAMAHVHGLLKPGGKLFLIDWTARHLFQFVPALLSGWWLGGATDHGDSFIRNKNEWDTLLQEAAFSGIDLFMDDHPDMPEQSSSLIVSTVHAPNELSGKEVALVCHGAVSDSLISGLLSELENITGIRPAIEVLGRVDLKGRLCIFVGELYKPLLSHMTPDLLSAIQRLVSSASGILWVIRQDHQASGLPESNMALGLARTLRSETTIQLATLELDGACGEPNLGDTDKITRVFKAVFGTESRLRQGDMEYVVRNGLVCVPRVIADPETNKYVYEESRRILPELQPFQQNNRRLKLAMGHPGTLDSSYFTDELPTTPLSAKDIEMEIRFVGLNFKDIMIAMGQLQSGHLGNECSGVVVAVGDNVTDFEVGDQICAVSEGAFANYARVPATSAWKVPEQMSFEVAASIPIVFCTAYYSLFEVGRLQPGERILLHAAAGGVGQAAVILAQSIGAEIFATVGSAMKKKFLMETYNIDEKRIFFSRDLSFAEGIRRATDGVGVDMVLNSLAGDTLRATWECIAPFGRFIEIGKKDIVRNSRLEMIHFERNVSFASVDLTLLANKRPQLMKKLLSRVFKMFEIGTARPISPITRFSVSNFEEACHNLQTGRSIGKIVIEAERNALVKVSPRKKAGAMLVPEASYIVIGGTGGLGRNITSWLAEKGARHLIVISRSGGSNKTVGKMVKDLAANGATIVVCQCDISKKEEVEAKLVTVLPQMPPVRGVIYGAMVLRDTLFERMSYDEYDAVVKPKVTGVWNIHHALLTLNYDLDFFITLSSIASVVGNRGQAAYAAGGTFMAAFGQYRNAAGLPCTTIDLAPVQEIGYLAENEQRKNEVADSLSVDWIDETELRGLLAAAIRGDMAKTCQHHCITGLGILKSMVGKEKPFWALDPRFSHLVQPSASNGVQSCDPAFTLAKESPGLALKNTADRSDAERIVTDALVEKVSTIMMRSIDEIDSSKPLGTYGLDSLITIEVRNWISRELQASLQIMEILVTKSVVELAGLILKKSKIISEEVKSKWEVS</sequence>
<dbReference type="Gene3D" id="3.40.50.720">
    <property type="entry name" value="NAD(P)-binding Rossmann-like Domain"/>
    <property type="match status" value="2"/>
</dbReference>
<evidence type="ECO:0000256" key="6">
    <source>
        <dbReference type="ARBA" id="ARBA00023002"/>
    </source>
</evidence>
<evidence type="ECO:0000259" key="14">
    <source>
        <dbReference type="PROSITE" id="PS52019"/>
    </source>
</evidence>
<dbReference type="SMART" id="SM00826">
    <property type="entry name" value="PKS_DH"/>
    <property type="match status" value="1"/>
</dbReference>
<dbReference type="CDD" id="cd00833">
    <property type="entry name" value="PKS"/>
    <property type="match status" value="1"/>
</dbReference>
<evidence type="ECO:0000313" key="15">
    <source>
        <dbReference type="EMBL" id="PGH33560.1"/>
    </source>
</evidence>
<dbReference type="GO" id="GO:0004315">
    <property type="term" value="F:3-oxoacyl-[acyl-carrier-protein] synthase activity"/>
    <property type="evidence" value="ECO:0007669"/>
    <property type="project" value="InterPro"/>
</dbReference>
<dbReference type="Pfam" id="PF02801">
    <property type="entry name" value="Ketoacyl-synt_C"/>
    <property type="match status" value="1"/>
</dbReference>
<dbReference type="SUPFAM" id="SSF51735">
    <property type="entry name" value="NAD(P)-binding Rossmann-fold domains"/>
    <property type="match status" value="2"/>
</dbReference>
<evidence type="ECO:0000256" key="7">
    <source>
        <dbReference type="ARBA" id="ARBA00023268"/>
    </source>
</evidence>
<dbReference type="GO" id="GO:0004312">
    <property type="term" value="F:fatty acid synthase activity"/>
    <property type="evidence" value="ECO:0007669"/>
    <property type="project" value="TreeGrafter"/>
</dbReference>
<protein>
    <recommendedName>
        <fullName evidence="1">Non-reducing polyketide synthase nscA</fullName>
    </recommendedName>
    <alternativeName>
        <fullName evidence="9">Conidial yellow pigment biosynthesis polyketide synthase nscA</fullName>
    </alternativeName>
    <alternativeName>
        <fullName evidence="10">Neosartoricin B biosynthesis protein A</fullName>
    </alternativeName>
</protein>
<keyword evidence="3" id="KW-0597">Phosphoprotein</keyword>
<dbReference type="InterPro" id="IPR020806">
    <property type="entry name" value="PKS_PP-bd"/>
</dbReference>
<dbReference type="EMBL" id="PDND01000060">
    <property type="protein sequence ID" value="PGH33560.1"/>
    <property type="molecule type" value="Genomic_DNA"/>
</dbReference>
<dbReference type="Pfam" id="PF21089">
    <property type="entry name" value="PKS_DH_N"/>
    <property type="match status" value="1"/>
</dbReference>
<feature type="active site" description="Proton acceptor; for dehydratase activity" evidence="11">
    <location>
        <position position="972"/>
    </location>
</feature>
<dbReference type="Pfam" id="PF00698">
    <property type="entry name" value="Acyl_transf_1"/>
    <property type="match status" value="1"/>
</dbReference>
<feature type="domain" description="Ketosynthase family 3 (KS3)" evidence="13">
    <location>
        <begin position="17"/>
        <end position="442"/>
    </location>
</feature>
<evidence type="ECO:0000256" key="9">
    <source>
        <dbReference type="ARBA" id="ARBA00031359"/>
    </source>
</evidence>
<dbReference type="Pfam" id="PF08240">
    <property type="entry name" value="ADH_N"/>
    <property type="match status" value="1"/>
</dbReference>
<dbReference type="STRING" id="73230.A0A2B7ZJQ9"/>
<feature type="domain" description="Carrier" evidence="12">
    <location>
        <begin position="2466"/>
        <end position="2544"/>
    </location>
</feature>
<evidence type="ECO:0000259" key="13">
    <source>
        <dbReference type="PROSITE" id="PS52004"/>
    </source>
</evidence>
<accession>A0A2B7ZJQ9</accession>
<dbReference type="PROSITE" id="PS00012">
    <property type="entry name" value="PHOSPHOPANTETHEINE"/>
    <property type="match status" value="1"/>
</dbReference>
<dbReference type="InterPro" id="IPR016036">
    <property type="entry name" value="Malonyl_transacylase_ACP-bd"/>
</dbReference>
<dbReference type="InterPro" id="IPR011032">
    <property type="entry name" value="GroES-like_sf"/>
</dbReference>
<dbReference type="InterPro" id="IPR014030">
    <property type="entry name" value="Ketoacyl_synth_N"/>
</dbReference>
<name>A0A2B7ZJQ9_9EURO</name>
<evidence type="ECO:0000256" key="10">
    <source>
        <dbReference type="ARBA" id="ARBA00033379"/>
    </source>
</evidence>
<dbReference type="InterPro" id="IPR042104">
    <property type="entry name" value="PKS_dehydratase_sf"/>
</dbReference>
<dbReference type="InterPro" id="IPR049900">
    <property type="entry name" value="PKS_mFAS_DH"/>
</dbReference>
<dbReference type="Gene3D" id="3.30.70.3290">
    <property type="match status" value="1"/>
</dbReference>
<feature type="domain" description="PKS/mFAS DH" evidence="14">
    <location>
        <begin position="940"/>
        <end position="1261"/>
    </location>
</feature>
<evidence type="ECO:0000256" key="4">
    <source>
        <dbReference type="ARBA" id="ARBA00022679"/>
    </source>
</evidence>
<dbReference type="InterPro" id="IPR018201">
    <property type="entry name" value="Ketoacyl_synth_AS"/>
</dbReference>
<evidence type="ECO:0000313" key="16">
    <source>
        <dbReference type="Proteomes" id="UP000226031"/>
    </source>
</evidence>
<evidence type="ECO:0000256" key="1">
    <source>
        <dbReference type="ARBA" id="ARBA00018393"/>
    </source>
</evidence>
<dbReference type="Pfam" id="PF08659">
    <property type="entry name" value="KR"/>
    <property type="match status" value="1"/>
</dbReference>
<comment type="caution">
    <text evidence="15">The sequence shown here is derived from an EMBL/GenBank/DDBJ whole genome shotgun (WGS) entry which is preliminary data.</text>
</comment>
<dbReference type="InterPro" id="IPR029063">
    <property type="entry name" value="SAM-dependent_MTases_sf"/>
</dbReference>
<dbReference type="Gene3D" id="3.40.366.10">
    <property type="entry name" value="Malonyl-Coenzyme A Acyl Carrier Protein, domain 2"/>
    <property type="match status" value="1"/>
</dbReference>
<keyword evidence="2" id="KW-0596">Phosphopantetheine</keyword>
<dbReference type="InterPro" id="IPR016035">
    <property type="entry name" value="Acyl_Trfase/lysoPLipase"/>
</dbReference>
<evidence type="ECO:0000256" key="8">
    <source>
        <dbReference type="ARBA" id="ARBA00023315"/>
    </source>
</evidence>
<feature type="region of interest" description="C-terminal hotdog fold" evidence="11">
    <location>
        <begin position="1104"/>
        <end position="1261"/>
    </location>
</feature>
<dbReference type="InterPro" id="IPR036736">
    <property type="entry name" value="ACP-like_sf"/>
</dbReference>
<dbReference type="PANTHER" id="PTHR43775:SF13">
    <property type="entry name" value="POLYKETIDE SYNTHASE 1"/>
    <property type="match status" value="1"/>
</dbReference>
<keyword evidence="4" id="KW-0808">Transferase</keyword>
<dbReference type="SMART" id="SM00829">
    <property type="entry name" value="PKS_ER"/>
    <property type="match status" value="1"/>
</dbReference>
<dbReference type="PROSITE" id="PS00606">
    <property type="entry name" value="KS3_1"/>
    <property type="match status" value="1"/>
</dbReference>
<dbReference type="FunFam" id="3.40.50.720:FF:000209">
    <property type="entry name" value="Polyketide synthase Pks12"/>
    <property type="match status" value="1"/>
</dbReference>
<organism evidence="15 16">
    <name type="scientific">[Emmonsia] crescens</name>
    <dbReference type="NCBI Taxonomy" id="73230"/>
    <lineage>
        <taxon>Eukaryota</taxon>
        <taxon>Fungi</taxon>
        <taxon>Dikarya</taxon>
        <taxon>Ascomycota</taxon>
        <taxon>Pezizomycotina</taxon>
        <taxon>Eurotiomycetes</taxon>
        <taxon>Eurotiomycetidae</taxon>
        <taxon>Onygenales</taxon>
        <taxon>Ajellomycetaceae</taxon>
        <taxon>Emergomyces</taxon>
    </lineage>
</organism>
<dbReference type="GO" id="GO:0016491">
    <property type="term" value="F:oxidoreductase activity"/>
    <property type="evidence" value="ECO:0007669"/>
    <property type="project" value="UniProtKB-KW"/>
</dbReference>
<keyword evidence="16" id="KW-1185">Reference proteome</keyword>
<dbReference type="Gene3D" id="3.10.129.110">
    <property type="entry name" value="Polyketide synthase dehydratase"/>
    <property type="match status" value="1"/>
</dbReference>
<dbReference type="InterPro" id="IPR016039">
    <property type="entry name" value="Thiolase-like"/>
</dbReference>
<dbReference type="Pfam" id="PF13602">
    <property type="entry name" value="ADH_zinc_N_2"/>
    <property type="match status" value="1"/>
</dbReference>
<proteinExistence type="predicted"/>
<keyword evidence="8" id="KW-0012">Acyltransferase</keyword>
<dbReference type="Gene3D" id="3.40.47.10">
    <property type="match status" value="1"/>
</dbReference>
<reference evidence="15 16" key="1">
    <citation type="submission" date="2017-10" db="EMBL/GenBank/DDBJ databases">
        <title>Comparative genomics in systemic dimorphic fungi from Ajellomycetaceae.</title>
        <authorList>
            <person name="Munoz J.F."/>
            <person name="Mcewen J.G."/>
            <person name="Clay O.K."/>
            <person name="Cuomo C.A."/>
        </authorList>
    </citation>
    <scope>NUCLEOTIDE SEQUENCE [LARGE SCALE GENOMIC DNA]</scope>
    <source>
        <strain evidence="15 16">UAMH4076</strain>
    </source>
</reference>
<dbReference type="InterPro" id="IPR020841">
    <property type="entry name" value="PKS_Beta-ketoAc_synthase_dom"/>
</dbReference>
<dbReference type="Pfam" id="PF00109">
    <property type="entry name" value="ketoacyl-synt"/>
    <property type="match status" value="1"/>
</dbReference>
<evidence type="ECO:0000259" key="12">
    <source>
        <dbReference type="PROSITE" id="PS50075"/>
    </source>
</evidence>
<dbReference type="InterPro" id="IPR020807">
    <property type="entry name" value="PKS_DH"/>
</dbReference>
<dbReference type="PROSITE" id="PS51257">
    <property type="entry name" value="PROKAR_LIPOPROTEIN"/>
    <property type="match status" value="1"/>
</dbReference>
<dbReference type="Gene3D" id="3.90.180.10">
    <property type="entry name" value="Medium-chain alcohol dehydrogenases, catalytic domain"/>
    <property type="match status" value="1"/>
</dbReference>
<dbReference type="Gene3D" id="1.10.1200.10">
    <property type="entry name" value="ACP-like"/>
    <property type="match status" value="1"/>
</dbReference>